<dbReference type="GeneID" id="113203575"/>
<name>A0A6J1RZA1_FRAOC</name>
<dbReference type="Proteomes" id="UP000504606">
    <property type="component" value="Unplaced"/>
</dbReference>
<accession>A0A6J1RZA1</accession>
<dbReference type="RefSeq" id="XP_026274127.1">
    <property type="nucleotide sequence ID" value="XM_026418342.2"/>
</dbReference>
<gene>
    <name evidence="2" type="primary">LOC113203575</name>
</gene>
<evidence type="ECO:0000313" key="2">
    <source>
        <dbReference type="RefSeq" id="XP_026274127.1"/>
    </source>
</evidence>
<dbReference type="AlphaFoldDB" id="A0A6J1RZA1"/>
<dbReference type="KEGG" id="foc:113203575"/>
<protein>
    <submittedName>
        <fullName evidence="2">Uncharacterized protein LOC113203575</fullName>
    </submittedName>
</protein>
<proteinExistence type="predicted"/>
<organism evidence="1 2">
    <name type="scientific">Frankliniella occidentalis</name>
    <name type="common">Western flower thrips</name>
    <name type="synonym">Euthrips occidentalis</name>
    <dbReference type="NCBI Taxonomy" id="133901"/>
    <lineage>
        <taxon>Eukaryota</taxon>
        <taxon>Metazoa</taxon>
        <taxon>Ecdysozoa</taxon>
        <taxon>Arthropoda</taxon>
        <taxon>Hexapoda</taxon>
        <taxon>Insecta</taxon>
        <taxon>Pterygota</taxon>
        <taxon>Neoptera</taxon>
        <taxon>Paraneoptera</taxon>
        <taxon>Thysanoptera</taxon>
        <taxon>Terebrantia</taxon>
        <taxon>Thripoidea</taxon>
        <taxon>Thripidae</taxon>
        <taxon>Frankliniella</taxon>
    </lineage>
</organism>
<keyword evidence="1" id="KW-1185">Reference proteome</keyword>
<evidence type="ECO:0000313" key="1">
    <source>
        <dbReference type="Proteomes" id="UP000504606"/>
    </source>
</evidence>
<sequence length="111" mass="12635">MSTEFSPDLFLEKISMIVFYPSDGEVLLIPDYNPHGRRHTGGDIIMYERIVIKDTQNEELAVVLGWGESTEEAVQESKTYIQRVMKWHGQEDGGSLLCFMGFNVSDSQVFV</sequence>
<reference evidence="2" key="1">
    <citation type="submission" date="2025-08" db="UniProtKB">
        <authorList>
            <consortium name="RefSeq"/>
        </authorList>
    </citation>
    <scope>IDENTIFICATION</scope>
    <source>
        <tissue evidence="2">Whole organism</tissue>
    </source>
</reference>